<dbReference type="InterPro" id="IPR001781">
    <property type="entry name" value="Znf_LIM"/>
</dbReference>
<dbReference type="PROSITE" id="PS50023">
    <property type="entry name" value="LIM_DOMAIN_2"/>
    <property type="match status" value="1"/>
</dbReference>
<protein>
    <submittedName>
        <fullName evidence="8">LIM domain only protein 7</fullName>
    </submittedName>
</protein>
<reference evidence="8" key="1">
    <citation type="submission" date="2018-07" db="EMBL/GenBank/DDBJ databases">
        <title>Comparative genomics of catfishes provides insights into carnivory and benthic adaptation.</title>
        <authorList>
            <person name="Zhang Y."/>
            <person name="Wang D."/>
            <person name="Peng Z."/>
            <person name="Zheng S."/>
            <person name="Shao F."/>
            <person name="Tao W."/>
        </authorList>
    </citation>
    <scope>NUCLEOTIDE SEQUENCE</scope>
    <source>
        <strain evidence="8">Chongqing</strain>
    </source>
</reference>
<accession>A0AAD5ARP7</accession>
<dbReference type="Pfam" id="PF15949">
    <property type="entry name" value="DUF4757"/>
    <property type="match status" value="2"/>
</dbReference>
<evidence type="ECO:0000256" key="4">
    <source>
        <dbReference type="PROSITE-ProRule" id="PRU00125"/>
    </source>
</evidence>
<dbReference type="SMART" id="SM00228">
    <property type="entry name" value="PDZ"/>
    <property type="match status" value="1"/>
</dbReference>
<feature type="compositionally biased region" description="Polar residues" evidence="5">
    <location>
        <begin position="658"/>
        <end position="670"/>
    </location>
</feature>
<evidence type="ECO:0000313" key="9">
    <source>
        <dbReference type="Proteomes" id="UP001205998"/>
    </source>
</evidence>
<feature type="non-terminal residue" evidence="8">
    <location>
        <position position="1"/>
    </location>
</feature>
<dbReference type="SUPFAM" id="SSF50156">
    <property type="entry name" value="PDZ domain-like"/>
    <property type="match status" value="1"/>
</dbReference>
<dbReference type="Gene3D" id="2.30.42.10">
    <property type="match status" value="1"/>
</dbReference>
<dbReference type="Pfam" id="PF00412">
    <property type="entry name" value="LIM"/>
    <property type="match status" value="1"/>
</dbReference>
<gene>
    <name evidence="8" type="ORF">C0J50_19091</name>
</gene>
<feature type="compositionally biased region" description="Basic and acidic residues" evidence="5">
    <location>
        <begin position="503"/>
        <end position="518"/>
    </location>
</feature>
<dbReference type="Proteomes" id="UP001205998">
    <property type="component" value="Unassembled WGS sequence"/>
</dbReference>
<dbReference type="InterPro" id="IPR029978">
    <property type="entry name" value="LMO-7"/>
</dbReference>
<feature type="compositionally biased region" description="Polar residues" evidence="5">
    <location>
        <begin position="582"/>
        <end position="627"/>
    </location>
</feature>
<feature type="compositionally biased region" description="Polar residues" evidence="5">
    <location>
        <begin position="556"/>
        <end position="574"/>
    </location>
</feature>
<dbReference type="FunFam" id="2.10.110.10:FF:000041">
    <property type="entry name" value="LIM and calponin homology domains 1"/>
    <property type="match status" value="1"/>
</dbReference>
<dbReference type="PANTHER" id="PTHR46767:SF1">
    <property type="entry name" value="LIM DOMAIN ONLY PROTEIN 7"/>
    <property type="match status" value="1"/>
</dbReference>
<dbReference type="Gene3D" id="2.10.110.10">
    <property type="entry name" value="Cysteine Rich Protein"/>
    <property type="match status" value="1"/>
</dbReference>
<feature type="region of interest" description="Disordered" evidence="5">
    <location>
        <begin position="48"/>
        <end position="91"/>
    </location>
</feature>
<feature type="domain" description="PDZ" evidence="7">
    <location>
        <begin position="796"/>
        <end position="877"/>
    </location>
</feature>
<dbReference type="PROSITE" id="PS50106">
    <property type="entry name" value="PDZ"/>
    <property type="match status" value="1"/>
</dbReference>
<evidence type="ECO:0000313" key="8">
    <source>
        <dbReference type="EMBL" id="KAI5621156.1"/>
    </source>
</evidence>
<dbReference type="InterPro" id="IPR041489">
    <property type="entry name" value="PDZ_6"/>
</dbReference>
<feature type="domain" description="LIM zinc-binding" evidence="6">
    <location>
        <begin position="1346"/>
        <end position="1411"/>
    </location>
</feature>
<dbReference type="Pfam" id="PF17820">
    <property type="entry name" value="PDZ_6"/>
    <property type="match status" value="1"/>
</dbReference>
<feature type="compositionally biased region" description="Polar residues" evidence="5">
    <location>
        <begin position="1195"/>
        <end position="1204"/>
    </location>
</feature>
<sequence length="1411" mass="161123">GCLSYPETELIFMMSESKEYRRSLVVTPKTNPQFNQFLPSKDKQLSYVPAPLRKKRTNNQNDDNRRSWASPMFTEDDGSFSSGESKLPQKAARRSVSADVYMYDDSEEEDEIGYADPVQDDLYARKVGLTEAQPISTVHYDKFLPKFWTPAEDMHVQKIKLGSQRRPWYRKIQGFSPTPQPLMLTHQPPGAQRSQLPDFLPSLDPTSGPRLIKCKRHPLLGREHPNDPYNVSEDILPDLENDDMFSRRTCAFNSNIEMARKKYGGLLTSHHRSEPCIRVVTQHSKDKSIYPDIEKDDVVTRRLRQQSTLRPLSGAPDNYHPVPIPELWTLPQKLQAKVSALCTPVHVTAQVHAEQKVDANRKTDDMLVRKLGIAHVQNPTEYSKRTVGTPTGPSVPSSCSEEDLQKWQAIREASRLRYLKRLMVERSKSLSELPIEQAVQSVRVEDLQKFRAQVKENEDKWQDDLTKWKNRHRSVNLDIMKKKEEREQVEILTSGSSTRKSKTFKELEEERENKEPGYKSRFAKFSTSDDQDVFDEPTPKTRVLPNRSYTIDDPYRSTQYTSQEKQTSISTRQNLLDDPVPTSVTSKPSLLEPTNNTRSSHTSTVISSPALEANSTSKPITKSSNSVRPVPVPRQDQSQTSKYKPVSAETKQPVAPQVSASLPRSYQRSDSARITSVITPRPFGASSAKVASLPRTYMVEDSQKRLNGESSKPTTVPIRYTPIVKEDEDKSRTSLTRSSNEDEEEQVVPPTLSSITPVSRVAPQPKAVSPVNNKQQVSRAKLITKGKNLDVYREMRISLSQKPNSSQDFGFQTNWDSTGAIVKSVQQGSPAELCHLQVGDKILAVNGQKVADMSYLQWKRSMDEALQEGSLFMDIHRQGNDILFGKLGCHDTKKDKDNPSCSEACVSNGMGLHDLSSNGINGGINEEPVILRNKEPISLKNLKRRSEFFEQGGSENHISDLPVPSLSASSTRWSWDPEEERRRQEKWQKEQERQLQEKYRRDQEKLEEEFKKAQQEAVKEGTKQEVQYLEPNKFTWKKKRDTIVERKKREEQERLEEERKRKEEQKRLEEKRKKEEEEFKQKEEEKRRREEEALKLQRKKEEEEERRQEAQWRLQANQFTASPVSTELCQCACAGLYAGVYSRHRGLAGWLLEEELRRKKDPHILRQQAASELELERRNILSAMRYSNPERGASSGESSLIRASQNKKEPLSKAEAERQQVIQDMKKKTTMLTDSCWIRQSTVTSTEKEPITLPMRRGESLDNLDIKTSRPSWRSSWTPASTSSISDYSRPYSGSSSIQSGRPGAATLPPYQSHRPSLPQSTSTTSTNSENQPSSQNRYRSVSGKKMCTYCDKPLGKGAAMIIESLGICYHLQCFKCIQCKTDLGGSESGAEVRIRNKQLFCNSCYLQIKS</sequence>
<dbReference type="InterPro" id="IPR031865">
    <property type="entry name" value="DUF4757"/>
</dbReference>
<feature type="compositionally biased region" description="Low complexity" evidence="5">
    <location>
        <begin position="1269"/>
        <end position="1303"/>
    </location>
</feature>
<comment type="caution">
    <text evidence="8">The sequence shown here is derived from an EMBL/GenBank/DDBJ whole genome shotgun (WGS) entry which is preliminary data.</text>
</comment>
<evidence type="ECO:0000256" key="3">
    <source>
        <dbReference type="ARBA" id="ARBA00023038"/>
    </source>
</evidence>
<dbReference type="InterPro" id="IPR001478">
    <property type="entry name" value="PDZ"/>
</dbReference>
<feature type="region of interest" description="Disordered" evidence="5">
    <location>
        <begin position="486"/>
        <end position="670"/>
    </location>
</feature>
<evidence type="ECO:0000259" key="7">
    <source>
        <dbReference type="PROSITE" id="PS50106"/>
    </source>
</evidence>
<dbReference type="InterPro" id="IPR036034">
    <property type="entry name" value="PDZ_sf"/>
</dbReference>
<proteinExistence type="predicted"/>
<feature type="region of interest" description="Disordered" evidence="5">
    <location>
        <begin position="953"/>
        <end position="979"/>
    </location>
</feature>
<dbReference type="EMBL" id="MU551633">
    <property type="protein sequence ID" value="KAI5621156.1"/>
    <property type="molecule type" value="Genomic_DNA"/>
</dbReference>
<feature type="region of interest" description="Disordered" evidence="5">
    <location>
        <begin position="704"/>
        <end position="774"/>
    </location>
</feature>
<dbReference type="PANTHER" id="PTHR46767">
    <property type="entry name" value="LIM DOMAIN ONLY PROTEIN 7"/>
    <property type="match status" value="1"/>
</dbReference>
<keyword evidence="3 4" id="KW-0440">LIM domain</keyword>
<feature type="non-terminal residue" evidence="8">
    <location>
        <position position="1411"/>
    </location>
</feature>
<feature type="region of interest" description="Disordered" evidence="5">
    <location>
        <begin position="1048"/>
        <end position="1101"/>
    </location>
</feature>
<dbReference type="CDD" id="cd00136">
    <property type="entry name" value="PDZ_canonical"/>
    <property type="match status" value="1"/>
</dbReference>
<organism evidence="8 9">
    <name type="scientific">Silurus asotus</name>
    <name type="common">Amur catfish</name>
    <name type="synonym">Parasilurus asotus</name>
    <dbReference type="NCBI Taxonomy" id="30991"/>
    <lineage>
        <taxon>Eukaryota</taxon>
        <taxon>Metazoa</taxon>
        <taxon>Chordata</taxon>
        <taxon>Craniata</taxon>
        <taxon>Vertebrata</taxon>
        <taxon>Euteleostomi</taxon>
        <taxon>Actinopterygii</taxon>
        <taxon>Neopterygii</taxon>
        <taxon>Teleostei</taxon>
        <taxon>Ostariophysi</taxon>
        <taxon>Siluriformes</taxon>
        <taxon>Siluridae</taxon>
        <taxon>Silurus</taxon>
    </lineage>
</organism>
<evidence type="ECO:0000256" key="1">
    <source>
        <dbReference type="ARBA" id="ARBA00022723"/>
    </source>
</evidence>
<evidence type="ECO:0000256" key="2">
    <source>
        <dbReference type="ARBA" id="ARBA00022833"/>
    </source>
</evidence>
<name>A0AAD5ARP7_SILAS</name>
<dbReference type="GO" id="GO:0030155">
    <property type="term" value="P:regulation of cell adhesion"/>
    <property type="evidence" value="ECO:0007669"/>
    <property type="project" value="InterPro"/>
</dbReference>
<feature type="compositionally biased region" description="Basic and acidic residues" evidence="5">
    <location>
        <begin position="1206"/>
        <end position="1218"/>
    </location>
</feature>
<feature type="region of interest" description="Disordered" evidence="5">
    <location>
        <begin position="1186"/>
        <end position="1218"/>
    </location>
</feature>
<feature type="region of interest" description="Disordered" evidence="5">
    <location>
        <begin position="1262"/>
        <end position="1340"/>
    </location>
</feature>
<dbReference type="CDD" id="cd08368">
    <property type="entry name" value="LIM"/>
    <property type="match status" value="1"/>
</dbReference>
<dbReference type="PROSITE" id="PS00478">
    <property type="entry name" value="LIM_DOMAIN_1"/>
    <property type="match status" value="1"/>
</dbReference>
<evidence type="ECO:0000256" key="5">
    <source>
        <dbReference type="SAM" id="MobiDB-lite"/>
    </source>
</evidence>
<keyword evidence="9" id="KW-1185">Reference proteome</keyword>
<dbReference type="GO" id="GO:0046872">
    <property type="term" value="F:metal ion binding"/>
    <property type="evidence" value="ECO:0007669"/>
    <property type="project" value="UniProtKB-KW"/>
</dbReference>
<feature type="compositionally biased region" description="Low complexity" evidence="5">
    <location>
        <begin position="1316"/>
        <end position="1337"/>
    </location>
</feature>
<keyword evidence="1 4" id="KW-0479">Metal-binding</keyword>
<dbReference type="GO" id="GO:0023051">
    <property type="term" value="P:regulation of signaling"/>
    <property type="evidence" value="ECO:0007669"/>
    <property type="project" value="InterPro"/>
</dbReference>
<evidence type="ECO:0000259" key="6">
    <source>
        <dbReference type="PROSITE" id="PS50023"/>
    </source>
</evidence>
<dbReference type="SMART" id="SM00132">
    <property type="entry name" value="LIM"/>
    <property type="match status" value="1"/>
</dbReference>
<keyword evidence="2 4" id="KW-0862">Zinc</keyword>